<sequence length="955" mass="111071">MFFRKEIFFGAVLMLWIVVSTYAQQGVPTYQKTHNGVKLTYRNVPTALDQELYIDFYTEQVVRIRVVPEDGKKPTNESLILKDTVLDQRVDFSFSQQGDSLMLQTTRLSVKVFLPSGTVHFFDSDGKSLVKECPRDARSFQKNAYDGDRFYQVDQTFQISPDEGIYGLGQHQNGVMNYNTGRRISLLQYNTEIAVPFLVSTKNYGILWHNYSITTAGDTRPLLPLNAFRLYSNDGQQGWLTARYVNKENESEVYQVRPESVIDYNYLSDQHKYPHGVQLSKSKVYYDGEIASPYSGLHYLHFKYSGYIKVWLDGKLLQDRWREAWNAGTFELPVELKADERHRLRIEWIPVGNESYFTLNWQRPKDGPEQVFGFSSEAGDAVDYFVFSGENIDDVISGYRQLTGKAGIMPLWSFGYWQSRERYKTQTELEHVAETFRRRRIPIDNIVQDWSYWAEHDWGSHEFDAKRFPDPDGMIKKLHQQHFKLMISVWPKINEQSSVFPEFNANNWLFMRNIYDGRKDWIGQGYTSTFYDVYNADARQAFWKHMHAKLFTKGVDAWWMDASEPDIHSNISVDERKSVLQPSVGSSVRYYNTFPLLNAKGIYEGQREIDENKRVFILTRSFFAGQQRYGAAAWSGDIASTWADFKDQIAAGVNFSMSGTPYWTMDAGGFLVQKKYYEPNVSDLEEWRELNARWYQYGAFLPLFRAHGQFPAREPFAIAPEDHAAYTSMLYYIDLRYRLLSYNYSIAARTYFDDYSMIRGLAMDFPTDTAVYAINDQYMWGPSLLVNPVTKMGQRVRRVYLPKGKDWYDFYSGTRYSGGHFIEAEAPYERVPVFVPSGSILPWGQPLQYTTEKPQDELTLLVYEGEDGEFTLYEDAGDGYAYEKGAYSTITFRYNDKQRMLTVEGRQGTFEGMIQKRRFHVFLIGKTAPLGVDVLHQKKPIKCTYEGRPMTIKLN</sequence>
<protein>
    <submittedName>
        <fullName evidence="4">TIM-barrel domain-containing protein</fullName>
    </submittedName>
</protein>
<dbReference type="Gene3D" id="2.60.120.380">
    <property type="match status" value="1"/>
</dbReference>
<dbReference type="Pfam" id="PF07691">
    <property type="entry name" value="PA14"/>
    <property type="match status" value="1"/>
</dbReference>
<evidence type="ECO:0000259" key="3">
    <source>
        <dbReference type="PROSITE" id="PS51820"/>
    </source>
</evidence>
<dbReference type="SUPFAM" id="SSF74650">
    <property type="entry name" value="Galactose mutarotase-like"/>
    <property type="match status" value="1"/>
</dbReference>
<dbReference type="InterPro" id="IPR051816">
    <property type="entry name" value="Glycosyl_Hydrolase_31"/>
</dbReference>
<reference evidence="5" key="1">
    <citation type="journal article" date="2019" name="Int. J. Syst. Evol. Microbiol.">
        <title>The Global Catalogue of Microorganisms (GCM) 10K type strain sequencing project: providing services to taxonomists for standard genome sequencing and annotation.</title>
        <authorList>
            <consortium name="The Broad Institute Genomics Platform"/>
            <consortium name="The Broad Institute Genome Sequencing Center for Infectious Disease"/>
            <person name="Wu L."/>
            <person name="Ma J."/>
        </authorList>
    </citation>
    <scope>NUCLEOTIDE SEQUENCE [LARGE SCALE GENOMIC DNA]</scope>
    <source>
        <strain evidence="5">KCTC 42662</strain>
    </source>
</reference>
<dbReference type="PROSITE" id="PS51820">
    <property type="entry name" value="PA14"/>
    <property type="match status" value="1"/>
</dbReference>
<keyword evidence="2" id="KW-0378">Hydrolase</keyword>
<dbReference type="PANTHER" id="PTHR43863:SF2">
    <property type="entry name" value="MALTASE-GLUCOAMYLASE"/>
    <property type="match status" value="1"/>
</dbReference>
<comment type="caution">
    <text evidence="4">The sequence shown here is derived from an EMBL/GenBank/DDBJ whole genome shotgun (WGS) entry which is preliminary data.</text>
</comment>
<dbReference type="CDD" id="cd14752">
    <property type="entry name" value="GH31_N"/>
    <property type="match status" value="1"/>
</dbReference>
<dbReference type="InterPro" id="IPR017853">
    <property type="entry name" value="GH"/>
</dbReference>
<evidence type="ECO:0000313" key="5">
    <source>
        <dbReference type="Proteomes" id="UP001597545"/>
    </source>
</evidence>
<keyword evidence="5" id="KW-1185">Reference proteome</keyword>
<dbReference type="Gene3D" id="3.20.20.80">
    <property type="entry name" value="Glycosidases"/>
    <property type="match status" value="1"/>
</dbReference>
<dbReference type="EMBL" id="JBHULR010000003">
    <property type="protein sequence ID" value="MFD2547626.1"/>
    <property type="molecule type" value="Genomic_DNA"/>
</dbReference>
<dbReference type="Pfam" id="PF17137">
    <property type="entry name" value="DUF5110"/>
    <property type="match status" value="1"/>
</dbReference>
<dbReference type="InterPro" id="IPR025887">
    <property type="entry name" value="Glyco_hydro_31_N_dom"/>
</dbReference>
<dbReference type="InterPro" id="IPR000322">
    <property type="entry name" value="Glyco_hydro_31_TIM"/>
</dbReference>
<dbReference type="InterPro" id="IPR033403">
    <property type="entry name" value="DUF5110"/>
</dbReference>
<dbReference type="SUPFAM" id="SSF51011">
    <property type="entry name" value="Glycosyl hydrolase domain"/>
    <property type="match status" value="1"/>
</dbReference>
<keyword evidence="2" id="KW-0326">Glycosidase</keyword>
<organism evidence="4 5">
    <name type="scientific">Sphingobacterium suaedae</name>
    <dbReference type="NCBI Taxonomy" id="1686402"/>
    <lineage>
        <taxon>Bacteria</taxon>
        <taxon>Pseudomonadati</taxon>
        <taxon>Bacteroidota</taxon>
        <taxon>Sphingobacteriia</taxon>
        <taxon>Sphingobacteriales</taxon>
        <taxon>Sphingobacteriaceae</taxon>
        <taxon>Sphingobacterium</taxon>
    </lineage>
</organism>
<evidence type="ECO:0000313" key="4">
    <source>
        <dbReference type="EMBL" id="MFD2547626.1"/>
    </source>
</evidence>
<evidence type="ECO:0000256" key="2">
    <source>
        <dbReference type="RuleBase" id="RU361185"/>
    </source>
</evidence>
<dbReference type="InterPro" id="IPR048395">
    <property type="entry name" value="Glyco_hydro_31_C"/>
</dbReference>
<feature type="domain" description="PA14" evidence="3">
    <location>
        <begin position="234"/>
        <end position="376"/>
    </location>
</feature>
<dbReference type="InterPro" id="IPR037524">
    <property type="entry name" value="PA14/GLEYA"/>
</dbReference>
<proteinExistence type="inferred from homology"/>
<dbReference type="Pfam" id="PF21365">
    <property type="entry name" value="Glyco_hydro_31_3rd"/>
    <property type="match status" value="1"/>
</dbReference>
<dbReference type="Gene3D" id="2.60.40.1760">
    <property type="entry name" value="glycosyl hydrolase (family 31)"/>
    <property type="match status" value="1"/>
</dbReference>
<comment type="similarity">
    <text evidence="1 2">Belongs to the glycosyl hydrolase 31 family.</text>
</comment>
<dbReference type="PANTHER" id="PTHR43863">
    <property type="entry name" value="HYDROLASE, PUTATIVE (AFU_ORTHOLOGUE AFUA_1G03140)-RELATED"/>
    <property type="match status" value="1"/>
</dbReference>
<dbReference type="SUPFAM" id="SSF56988">
    <property type="entry name" value="Anthrax protective antigen"/>
    <property type="match status" value="1"/>
</dbReference>
<dbReference type="InterPro" id="IPR011013">
    <property type="entry name" value="Gal_mutarotase_sf_dom"/>
</dbReference>
<dbReference type="Pfam" id="PF01055">
    <property type="entry name" value="Glyco_hydro_31_2nd"/>
    <property type="match status" value="1"/>
</dbReference>
<evidence type="ECO:0000256" key="1">
    <source>
        <dbReference type="ARBA" id="ARBA00007806"/>
    </source>
</evidence>
<name>A0ABW5KJA7_9SPHI</name>
<dbReference type="InterPro" id="IPR013780">
    <property type="entry name" value="Glyco_hydro_b"/>
</dbReference>
<dbReference type="Pfam" id="PF13802">
    <property type="entry name" value="Gal_mutarotas_2"/>
    <property type="match status" value="1"/>
</dbReference>
<dbReference type="CDD" id="cd06591">
    <property type="entry name" value="GH31_xylosidase_XylS"/>
    <property type="match status" value="1"/>
</dbReference>
<dbReference type="SUPFAM" id="SSF51445">
    <property type="entry name" value="(Trans)glycosidases"/>
    <property type="match status" value="1"/>
</dbReference>
<dbReference type="Proteomes" id="UP001597545">
    <property type="component" value="Unassembled WGS sequence"/>
</dbReference>
<gene>
    <name evidence="4" type="ORF">ACFSR5_08215</name>
</gene>
<dbReference type="InterPro" id="IPR011658">
    <property type="entry name" value="PA14_dom"/>
</dbReference>
<dbReference type="Gene3D" id="2.60.40.1180">
    <property type="entry name" value="Golgi alpha-mannosidase II"/>
    <property type="match status" value="2"/>
</dbReference>
<accession>A0ABW5KJA7</accession>
<dbReference type="RefSeq" id="WP_380902564.1">
    <property type="nucleotide sequence ID" value="NZ_JBHUEG010000007.1"/>
</dbReference>